<name>A0ABR3TC90_9PEZI</name>
<protein>
    <recommendedName>
        <fullName evidence="2">Altered inheritance of mitochondria protein 6</fullName>
    </recommendedName>
</protein>
<dbReference type="PANTHER" id="PTHR31571:SF1">
    <property type="entry name" value="ALTERED INHERITANCE OF MITOCHONDRIA PROTEIN 6"/>
    <property type="match status" value="1"/>
</dbReference>
<dbReference type="InterPro" id="IPR051236">
    <property type="entry name" value="HAT_RTT109-like"/>
</dbReference>
<dbReference type="PANTHER" id="PTHR31571">
    <property type="entry name" value="ALTERED INHERITANCE OF MITOCHONDRIA PROTEIN 6"/>
    <property type="match status" value="1"/>
</dbReference>
<dbReference type="Proteomes" id="UP001521116">
    <property type="component" value="Unassembled WGS sequence"/>
</dbReference>
<evidence type="ECO:0000256" key="2">
    <source>
        <dbReference type="ARBA" id="ARBA00014286"/>
    </source>
</evidence>
<keyword evidence="4" id="KW-1185">Reference proteome</keyword>
<comment type="caution">
    <text evidence="3">The sequence shown here is derived from an EMBL/GenBank/DDBJ whole genome shotgun (WGS) entry which is preliminary data.</text>
</comment>
<evidence type="ECO:0000313" key="4">
    <source>
        <dbReference type="Proteomes" id="UP001521116"/>
    </source>
</evidence>
<accession>A0ABR3TC90</accession>
<reference evidence="3 4" key="1">
    <citation type="submission" date="2024-02" db="EMBL/GenBank/DDBJ databases">
        <title>De novo assembly and annotation of 12 fungi associated with fruit tree decline syndrome in Ontario, Canada.</title>
        <authorList>
            <person name="Sulman M."/>
            <person name="Ellouze W."/>
            <person name="Ilyukhin E."/>
        </authorList>
    </citation>
    <scope>NUCLEOTIDE SEQUENCE [LARGE SCALE GENOMIC DNA]</scope>
    <source>
        <strain evidence="3 4">M1-105</strain>
    </source>
</reference>
<organism evidence="3 4">
    <name type="scientific">Neofusicoccum ribis</name>
    <dbReference type="NCBI Taxonomy" id="45134"/>
    <lineage>
        <taxon>Eukaryota</taxon>
        <taxon>Fungi</taxon>
        <taxon>Dikarya</taxon>
        <taxon>Ascomycota</taxon>
        <taxon>Pezizomycotina</taxon>
        <taxon>Dothideomycetes</taxon>
        <taxon>Dothideomycetes incertae sedis</taxon>
        <taxon>Botryosphaeriales</taxon>
        <taxon>Botryosphaeriaceae</taxon>
        <taxon>Neofusicoccum</taxon>
    </lineage>
</organism>
<gene>
    <name evidence="3" type="primary">AIM6_1</name>
    <name evidence="3" type="ORF">SLS56_000963</name>
</gene>
<evidence type="ECO:0000313" key="3">
    <source>
        <dbReference type="EMBL" id="KAL1636869.1"/>
    </source>
</evidence>
<proteinExistence type="inferred from homology"/>
<comment type="similarity">
    <text evidence="1">Belongs to the AIM6 family.</text>
</comment>
<dbReference type="SUPFAM" id="SSF51695">
    <property type="entry name" value="PLC-like phosphodiesterases"/>
    <property type="match status" value="1"/>
</dbReference>
<evidence type="ECO:0000256" key="1">
    <source>
        <dbReference type="ARBA" id="ARBA00008858"/>
    </source>
</evidence>
<sequence length="238" mass="25870">MSADIWPADGLASPLVGHTRGSTTPDRTLQSLYIDPITVILEHRSQANGTGDARPPTVFDADDSTPASLVLLLDFKDRSPALWAAVQAQLQPLRDRGWLTRWDPERGARVTRAVTVVATGDAPFDAIVDAAHRDVFYDAPLDRLDAKYDVSNSHYASVSMGRAVGPVGWSLWPAQRAALGRQIKAAAERGLVSRYWGTASMHLVRRDSVWKGLLDLGVGVLNGDDVNCMAEMLSNRLA</sequence>
<dbReference type="InterPro" id="IPR017946">
    <property type="entry name" value="PLC-like_Pdiesterase_TIM-brl"/>
</dbReference>
<dbReference type="EMBL" id="JAJVDC020000005">
    <property type="protein sequence ID" value="KAL1636869.1"/>
    <property type="molecule type" value="Genomic_DNA"/>
</dbReference>